<dbReference type="PROSITE" id="PS50894">
    <property type="entry name" value="HPT"/>
    <property type="match status" value="1"/>
</dbReference>
<dbReference type="SUPFAM" id="SSF47226">
    <property type="entry name" value="Histidine-containing phosphotransfer domain, HPT domain"/>
    <property type="match status" value="1"/>
</dbReference>
<organism evidence="5 6">
    <name type="scientific">Ramlibacter terrae</name>
    <dbReference type="NCBI Taxonomy" id="2732511"/>
    <lineage>
        <taxon>Bacteria</taxon>
        <taxon>Pseudomonadati</taxon>
        <taxon>Pseudomonadota</taxon>
        <taxon>Betaproteobacteria</taxon>
        <taxon>Burkholderiales</taxon>
        <taxon>Comamonadaceae</taxon>
        <taxon>Ramlibacter</taxon>
    </lineage>
</organism>
<sequence>MLNYQPSLAKKLFVWDDLQGELRPLMGRAVEAVAEPEEPVQELSQELHDVVTEAGESGMGELGPRLDTLAKHAVLAQNTAVATAAREASAAVSAQDDAAAAVALSNLTAISQPAPVAPAPAATAEEDFEEDDLLDIFPEEAREVVGTGLAALQALAAEPGNLAEMTTLRRAFHTLKGSSRMVGLNEFGEAGWSMEQVMNTWLADQKASTEELRALCTQALRAFGLWVEDIAKHTDGEWKAGMFRGPADAMRTENRLLEIATPGAATVVEPVQAVELIEAIEVPSLEEVAPVAEAPQAAPQEAAPVVSDFDFNFDLAPPELPPEAPAPAAETVSVSVAAPMPELPAFTMDFTPMEPAAEPEPERAAAAESVELSADELPPEFAELAATMIMPKAAAPESLPEPDPFVENDAFNTTVIQPRMEFTAPPRPSPSGPRRSRSRCSTSPAWPRRPPSPSRNPSTCRSPKSRCSKRRCSKPLCSKPGLKPSPSPRLKWCRSRWPKRHPNPWPMPGCRATSRSR</sequence>
<evidence type="ECO:0000313" key="5">
    <source>
        <dbReference type="EMBL" id="QJW85723.1"/>
    </source>
</evidence>
<feature type="compositionally biased region" description="Basic residues" evidence="3">
    <location>
        <begin position="491"/>
        <end position="502"/>
    </location>
</feature>
<name>A0ABX6P6K8_9BURK</name>
<dbReference type="Proteomes" id="UP000500826">
    <property type="component" value="Chromosome"/>
</dbReference>
<keyword evidence="6" id="KW-1185">Reference proteome</keyword>
<feature type="domain" description="HPt" evidence="4">
    <location>
        <begin position="126"/>
        <end position="233"/>
    </location>
</feature>
<dbReference type="EMBL" id="CP053418">
    <property type="protein sequence ID" value="QJW85723.1"/>
    <property type="molecule type" value="Genomic_DNA"/>
</dbReference>
<evidence type="ECO:0000256" key="3">
    <source>
        <dbReference type="SAM" id="MobiDB-lite"/>
    </source>
</evidence>
<evidence type="ECO:0000313" key="6">
    <source>
        <dbReference type="Proteomes" id="UP000500826"/>
    </source>
</evidence>
<accession>A0ABX6P6K8</accession>
<feature type="compositionally biased region" description="Basic residues" evidence="3">
    <location>
        <begin position="463"/>
        <end position="473"/>
    </location>
</feature>
<evidence type="ECO:0000259" key="4">
    <source>
        <dbReference type="PROSITE" id="PS50894"/>
    </source>
</evidence>
<feature type="modified residue" description="Phosphohistidine" evidence="2">
    <location>
        <position position="173"/>
    </location>
</feature>
<dbReference type="Gene3D" id="1.20.120.160">
    <property type="entry name" value="HPT domain"/>
    <property type="match status" value="1"/>
</dbReference>
<keyword evidence="2" id="KW-0597">Phosphoprotein</keyword>
<dbReference type="Pfam" id="PF01627">
    <property type="entry name" value="Hpt"/>
    <property type="match status" value="1"/>
</dbReference>
<dbReference type="InterPro" id="IPR036641">
    <property type="entry name" value="HPT_dom_sf"/>
</dbReference>
<proteinExistence type="predicted"/>
<protein>
    <recommendedName>
        <fullName evidence="4">HPt domain-containing protein</fullName>
    </recommendedName>
</protein>
<reference evidence="5 6" key="1">
    <citation type="submission" date="2020-05" db="EMBL/GenBank/DDBJ databases">
        <title>Ramlibacter rhizophilus sp. nov., isolated from rhizosphere soil of national flower Mugunghwa from South Korea.</title>
        <authorList>
            <person name="Zheng-Fei Y."/>
            <person name="Huan T."/>
        </authorList>
    </citation>
    <scope>NUCLEOTIDE SEQUENCE [LARGE SCALE GENOMIC DNA]</scope>
    <source>
        <strain evidence="5 6">H242</strain>
    </source>
</reference>
<gene>
    <name evidence="5" type="ORF">HK414_03820</name>
</gene>
<feature type="region of interest" description="Disordered" evidence="3">
    <location>
        <begin position="395"/>
        <end position="517"/>
    </location>
</feature>
<evidence type="ECO:0000256" key="2">
    <source>
        <dbReference type="PROSITE-ProRule" id="PRU00110"/>
    </source>
</evidence>
<dbReference type="CDD" id="cd00088">
    <property type="entry name" value="HPT"/>
    <property type="match status" value="1"/>
</dbReference>
<keyword evidence="1" id="KW-0902">Two-component regulatory system</keyword>
<evidence type="ECO:0000256" key="1">
    <source>
        <dbReference type="ARBA" id="ARBA00023012"/>
    </source>
</evidence>
<dbReference type="InterPro" id="IPR008207">
    <property type="entry name" value="Sig_transdc_His_kin_Hpt_dom"/>
</dbReference>